<organism evidence="3 4">
    <name type="scientific">Thermonema lapsum</name>
    <dbReference type="NCBI Taxonomy" id="28195"/>
    <lineage>
        <taxon>Bacteria</taxon>
        <taxon>Pseudomonadati</taxon>
        <taxon>Bacteroidota</taxon>
        <taxon>Cytophagia</taxon>
        <taxon>Cytophagales</taxon>
        <taxon>Thermonemataceae</taxon>
        <taxon>Thermonema</taxon>
    </lineage>
</organism>
<feature type="domain" description="Outer membrane protein beta-barrel" evidence="2">
    <location>
        <begin position="19"/>
        <end position="174"/>
    </location>
</feature>
<evidence type="ECO:0000313" key="4">
    <source>
        <dbReference type="Proteomes" id="UP000537126"/>
    </source>
</evidence>
<dbReference type="Proteomes" id="UP000537126">
    <property type="component" value="Unassembled WGS sequence"/>
</dbReference>
<feature type="signal peptide" evidence="1">
    <location>
        <begin position="1"/>
        <end position="19"/>
    </location>
</feature>
<accession>A0A846MP80</accession>
<sequence>MKKFLMLMMLGLFVQTAWAQYYSFGIRTGINANKLIPNSDDLKNDGYKYGLVGGAFLRLGVGNWYVQPELLISQKGANMKGSGNFTNIETVKRNINSLDVPILLGRRVLGKVVRVNAGPVLSFPYSVKEEATDSNGQTVTTDYEVKNSTIGYQAGIGLDFGKLTIDARYEGSLSRLGKGSYQVFNRTFKADDRVSTFQITLGFKIIGE</sequence>
<reference evidence="3 4" key="1">
    <citation type="submission" date="2020-03" db="EMBL/GenBank/DDBJ databases">
        <title>Genomic Encyclopedia of Type Strains, Phase IV (KMG-IV): sequencing the most valuable type-strain genomes for metagenomic binning, comparative biology and taxonomic classification.</title>
        <authorList>
            <person name="Goeker M."/>
        </authorList>
    </citation>
    <scope>NUCLEOTIDE SEQUENCE [LARGE SCALE GENOMIC DNA]</scope>
    <source>
        <strain evidence="3 4">DSM 5718</strain>
    </source>
</reference>
<keyword evidence="4" id="KW-1185">Reference proteome</keyword>
<proteinExistence type="predicted"/>
<evidence type="ECO:0000313" key="3">
    <source>
        <dbReference type="EMBL" id="NIK73324.1"/>
    </source>
</evidence>
<comment type="caution">
    <text evidence="3">The sequence shown here is derived from an EMBL/GenBank/DDBJ whole genome shotgun (WGS) entry which is preliminary data.</text>
</comment>
<evidence type="ECO:0000259" key="2">
    <source>
        <dbReference type="Pfam" id="PF13568"/>
    </source>
</evidence>
<keyword evidence="1" id="KW-0732">Signal</keyword>
<dbReference type="AlphaFoldDB" id="A0A846MP80"/>
<dbReference type="InterPro" id="IPR025665">
    <property type="entry name" value="Beta-barrel_OMP_2"/>
</dbReference>
<dbReference type="Pfam" id="PF13568">
    <property type="entry name" value="OMP_b-brl_2"/>
    <property type="match status" value="1"/>
</dbReference>
<protein>
    <submittedName>
        <fullName evidence="3">Opacity protein-like surface antigen</fullName>
    </submittedName>
</protein>
<gene>
    <name evidence="3" type="ORF">FHS56_000810</name>
</gene>
<evidence type="ECO:0000256" key="1">
    <source>
        <dbReference type="SAM" id="SignalP"/>
    </source>
</evidence>
<dbReference type="RefSeq" id="WP_166918577.1">
    <property type="nucleotide sequence ID" value="NZ_JAASRN010000001.1"/>
</dbReference>
<dbReference type="EMBL" id="JAASRN010000001">
    <property type="protein sequence ID" value="NIK73324.1"/>
    <property type="molecule type" value="Genomic_DNA"/>
</dbReference>
<feature type="chain" id="PRO_5032646198" evidence="1">
    <location>
        <begin position="20"/>
        <end position="208"/>
    </location>
</feature>
<name>A0A846MP80_9BACT</name>